<dbReference type="Pfam" id="PF11187">
    <property type="entry name" value="Mbeg1-like"/>
    <property type="match status" value="1"/>
</dbReference>
<sequence length="414" mass="45884">MTINLQTAMTEYNKAAHPGKVFQDQNNRKIGVVSQVYDNTTFSGEQVYAVIDDRSIPGEDVKEVTVLFKGSTSPTDFLKDPVDVVNDWLFNDLPMAKNIFFMNDSGNPFYNKAASPQLKASSRELNAIMETYPNAKIKLSGHSLGGMNAQYAVSNIKDKKALKRINSVHIYNSPDIYPTLTKEQNKTAYSIKSKIIVYADPKDSISMVGRKGKTGSDDSVGNVYYTDSKDIGVIDQHMTYGYKLENGQIKVIDTDLPLEVKNPRKAMGAFYKDKKKFQKSGKGLNSHEKIFLDAEQATVISSGLVSTAQTAYDEIKSSADKANEEAEALFNTTLEMPFGKTELTEAELADAYEVGDVTKESIVTITAEYFKEKVSHAGEQVTAYTNLKNDIEKGIASMLEKDSELAGDFKEWES</sequence>
<feature type="coiled-coil region" evidence="1">
    <location>
        <begin position="305"/>
        <end position="332"/>
    </location>
</feature>
<name>A0A854WRN7_9STRE</name>
<organism evidence="2 3">
    <name type="scientific">Streptococcus parauberis</name>
    <dbReference type="NCBI Taxonomy" id="1348"/>
    <lineage>
        <taxon>Bacteria</taxon>
        <taxon>Bacillati</taxon>
        <taxon>Bacillota</taxon>
        <taxon>Bacilli</taxon>
        <taxon>Lactobacillales</taxon>
        <taxon>Streptococcaceae</taxon>
        <taxon>Streptococcus</taxon>
    </lineage>
</organism>
<comment type="caution">
    <text evidence="2">The sequence shown here is derived from an EMBL/GenBank/DDBJ whole genome shotgun (WGS) entry which is preliminary data.</text>
</comment>
<protein>
    <submittedName>
        <fullName evidence="2">Lipase (Class 3)</fullName>
    </submittedName>
</protein>
<proteinExistence type="predicted"/>
<gene>
    <name evidence="2" type="ORF">A9Y57_01503</name>
</gene>
<dbReference type="AlphaFoldDB" id="A0A854WRN7"/>
<dbReference type="InterPro" id="IPR029058">
    <property type="entry name" value="AB_hydrolase_fold"/>
</dbReference>
<dbReference type="Proteomes" id="UP000217465">
    <property type="component" value="Unassembled WGS sequence"/>
</dbReference>
<keyword evidence="1" id="KW-0175">Coiled coil</keyword>
<evidence type="ECO:0000313" key="2">
    <source>
        <dbReference type="EMBL" id="PCH12784.1"/>
    </source>
</evidence>
<evidence type="ECO:0000313" key="3">
    <source>
        <dbReference type="Proteomes" id="UP000217465"/>
    </source>
</evidence>
<reference evidence="2 3" key="1">
    <citation type="submission" date="2016-06" db="EMBL/GenBank/DDBJ databases">
        <authorList>
            <person name="Haines A.N."/>
            <person name="Council K.R."/>
        </authorList>
    </citation>
    <scope>NUCLEOTIDE SEQUENCE [LARGE SCALE GENOMIC DNA]</scope>
    <source>
        <strain evidence="2 3">SP158-29</strain>
    </source>
</reference>
<evidence type="ECO:0000256" key="1">
    <source>
        <dbReference type="SAM" id="Coils"/>
    </source>
</evidence>
<accession>A0A854WRN7</accession>
<dbReference type="Gene3D" id="3.40.50.1820">
    <property type="entry name" value="alpha/beta hydrolase"/>
    <property type="match status" value="1"/>
</dbReference>
<dbReference type="SUPFAM" id="SSF53474">
    <property type="entry name" value="alpha/beta-Hydrolases"/>
    <property type="match status" value="1"/>
</dbReference>
<dbReference type="EMBL" id="NSGR01000008">
    <property type="protein sequence ID" value="PCH12784.1"/>
    <property type="molecule type" value="Genomic_DNA"/>
</dbReference>
<dbReference type="InterPro" id="IPR024499">
    <property type="entry name" value="Mbeg1-like"/>
</dbReference>